<sequence length="230" mass="27240">MKQDKYYIDRKFETIFRDSIYFTKSAFDALENENNTEEQLARAAILNLSILPEVVANCLLETLNLPKNIFNEVDKFTPINKYDFFLWEKKNLKLDRGLQEIQNIQELQSIRNFMVHPKSKKAEWVTVDEFTRTADLGKTKLLEIPYSSDEWQGDDPFIVMRVVMAFFDHIFRVLCEYTPGETQYLLFNTGDNIEGHQVGYFIDSEWKKIQEKWSLRMRFLGVDCTSEKNI</sequence>
<dbReference type="AlphaFoldDB" id="A0A1N7NY67"/>
<name>A0A1N7NY67_9GAMM</name>
<proteinExistence type="predicted"/>
<dbReference type="Proteomes" id="UP000185999">
    <property type="component" value="Unassembled WGS sequence"/>
</dbReference>
<dbReference type="RefSeq" id="WP_054343609.1">
    <property type="nucleotide sequence ID" value="NZ_FTOE01000011.1"/>
</dbReference>
<evidence type="ECO:0000313" key="1">
    <source>
        <dbReference type="EMBL" id="SIT03226.1"/>
    </source>
</evidence>
<dbReference type="EMBL" id="FTOE01000011">
    <property type="protein sequence ID" value="SIT03226.1"/>
    <property type="molecule type" value="Genomic_DNA"/>
</dbReference>
<protein>
    <submittedName>
        <fullName evidence="1">Uncharacterized protein</fullName>
    </submittedName>
</protein>
<organism evidence="1 2">
    <name type="scientific">Neptunomonas antarctica</name>
    <dbReference type="NCBI Taxonomy" id="619304"/>
    <lineage>
        <taxon>Bacteria</taxon>
        <taxon>Pseudomonadati</taxon>
        <taxon>Pseudomonadota</taxon>
        <taxon>Gammaproteobacteria</taxon>
        <taxon>Oceanospirillales</taxon>
        <taxon>Oceanospirillaceae</taxon>
        <taxon>Neptunomonas</taxon>
    </lineage>
</organism>
<gene>
    <name evidence="1" type="ORF">SAMN05421760_111143</name>
</gene>
<dbReference type="OrthoDB" id="7065127at2"/>
<evidence type="ECO:0000313" key="2">
    <source>
        <dbReference type="Proteomes" id="UP000185999"/>
    </source>
</evidence>
<accession>A0A1N7NY67</accession>
<keyword evidence="2" id="KW-1185">Reference proteome</keyword>
<reference evidence="2" key="1">
    <citation type="submission" date="2017-01" db="EMBL/GenBank/DDBJ databases">
        <authorList>
            <person name="Varghese N."/>
            <person name="Submissions S."/>
        </authorList>
    </citation>
    <scope>NUCLEOTIDE SEQUENCE [LARGE SCALE GENOMIC DNA]</scope>
    <source>
        <strain evidence="2">DSM 22306</strain>
    </source>
</reference>